<feature type="transmembrane region" description="Helical" evidence="1">
    <location>
        <begin position="12"/>
        <end position="29"/>
    </location>
</feature>
<sequence>MHSKLQPKYRRILTITAVTITAFLMWNSMARKPSNLSTTSKYTSAKQKAVQRCFYGIDASPCIFDYEWDERRVKGQSPLLLPRLRDPFNGWNVLNEDEESLQENHNSDRKIAILYFNERKEYLEKMDRYYYDEVKAASSHPNLLVRMWGPGWPKYNAKLTAQQNIAQAFPNLPFDIIYTKTWHHNVTSDTAVVIHGTGDCHKLKCIHEKYYPTHADAITFRYAGEILEFGRPEQWKLREQRRVSKVFPELNETHQRSMEQPMPFFFHSPDCADEALMHPIRSSSRTRWWRSERWEDSRPTQIQLLGYTDSSWYPLRAKILHGIEKGFIQNAKVYEHVGYVLQPEKGKAKKISSLELGVFDPQDPAVEHHRKNQQSWAKTLATTQICVFDSSILRKAIRKYQESFMSGCVVAADIPLEMESVFKGVVIPLRADMEVEEINDVLQRYLKDKERLARMAMEAFRRARSLWTCRNKVDRLLEAAEMVVSGERGYWFPFEFRGTCRLFEEGGGAGGKHMTEWCRKREV</sequence>
<dbReference type="Proteomes" id="UP000193642">
    <property type="component" value="Unassembled WGS sequence"/>
</dbReference>
<comment type="caution">
    <text evidence="2">The sequence shown here is derived from an EMBL/GenBank/DDBJ whole genome shotgun (WGS) entry which is preliminary data.</text>
</comment>
<protein>
    <submittedName>
        <fullName evidence="2">Uncharacterized protein</fullName>
    </submittedName>
</protein>
<dbReference type="EMBL" id="MCGO01000079">
    <property type="protein sequence ID" value="ORY31194.1"/>
    <property type="molecule type" value="Genomic_DNA"/>
</dbReference>
<dbReference type="AlphaFoldDB" id="A0A1Y2B8W4"/>
<keyword evidence="1" id="KW-0812">Transmembrane</keyword>
<organism evidence="2 3">
    <name type="scientific">Rhizoclosmatium globosum</name>
    <dbReference type="NCBI Taxonomy" id="329046"/>
    <lineage>
        <taxon>Eukaryota</taxon>
        <taxon>Fungi</taxon>
        <taxon>Fungi incertae sedis</taxon>
        <taxon>Chytridiomycota</taxon>
        <taxon>Chytridiomycota incertae sedis</taxon>
        <taxon>Chytridiomycetes</taxon>
        <taxon>Chytridiales</taxon>
        <taxon>Chytriomycetaceae</taxon>
        <taxon>Rhizoclosmatium</taxon>
    </lineage>
</organism>
<evidence type="ECO:0000313" key="3">
    <source>
        <dbReference type="Proteomes" id="UP000193642"/>
    </source>
</evidence>
<reference evidence="2 3" key="1">
    <citation type="submission" date="2016-07" db="EMBL/GenBank/DDBJ databases">
        <title>Pervasive Adenine N6-methylation of Active Genes in Fungi.</title>
        <authorList>
            <consortium name="DOE Joint Genome Institute"/>
            <person name="Mondo S.J."/>
            <person name="Dannebaum R.O."/>
            <person name="Kuo R.C."/>
            <person name="Labutti K."/>
            <person name="Haridas S."/>
            <person name="Kuo A."/>
            <person name="Salamov A."/>
            <person name="Ahrendt S.R."/>
            <person name="Lipzen A."/>
            <person name="Sullivan W."/>
            <person name="Andreopoulos W.B."/>
            <person name="Clum A."/>
            <person name="Lindquist E."/>
            <person name="Daum C."/>
            <person name="Ramamoorthy G.K."/>
            <person name="Gryganskyi A."/>
            <person name="Culley D."/>
            <person name="Magnuson J.K."/>
            <person name="James T.Y."/>
            <person name="O'Malley M.A."/>
            <person name="Stajich J.E."/>
            <person name="Spatafora J.W."/>
            <person name="Visel A."/>
            <person name="Grigoriev I.V."/>
        </authorList>
    </citation>
    <scope>NUCLEOTIDE SEQUENCE [LARGE SCALE GENOMIC DNA]</scope>
    <source>
        <strain evidence="2 3">JEL800</strain>
    </source>
</reference>
<gene>
    <name evidence="2" type="ORF">BCR33DRAFT_724119</name>
</gene>
<name>A0A1Y2B8W4_9FUNG</name>
<evidence type="ECO:0000313" key="2">
    <source>
        <dbReference type="EMBL" id="ORY31194.1"/>
    </source>
</evidence>
<keyword evidence="1" id="KW-1133">Transmembrane helix</keyword>
<evidence type="ECO:0000256" key="1">
    <source>
        <dbReference type="SAM" id="Phobius"/>
    </source>
</evidence>
<proteinExistence type="predicted"/>
<dbReference type="OrthoDB" id="3338772at2759"/>
<keyword evidence="1" id="KW-0472">Membrane</keyword>
<accession>A0A1Y2B8W4</accession>
<keyword evidence="3" id="KW-1185">Reference proteome</keyword>